<dbReference type="InterPro" id="IPR051791">
    <property type="entry name" value="Pra-immunoreactive"/>
</dbReference>
<comment type="subcellular location">
    <subcellularLocation>
        <location evidence="1">Cell membrane</location>
        <topology evidence="1">Multi-pass membrane protein</topology>
    </subcellularLocation>
</comment>
<keyword evidence="5 6" id="KW-0472">Membrane</keyword>
<accession>V6S122</accession>
<evidence type="ECO:0000256" key="2">
    <source>
        <dbReference type="ARBA" id="ARBA00022475"/>
    </source>
</evidence>
<keyword evidence="4 6" id="KW-1133">Transmembrane helix</keyword>
<dbReference type="Proteomes" id="UP000319848">
    <property type="component" value="Unassembled WGS sequence"/>
</dbReference>
<evidence type="ECO:0000313" key="9">
    <source>
        <dbReference type="Proteomes" id="UP000319848"/>
    </source>
</evidence>
<sequence>MESTQFRVTNDMLATQGQRLVNYFIDLLVQYGLTFGLGFVLAALALFLGFEGFLNWLATIDKLTEYLLGVVVLILYYSFFEILFARSVAKYITKTVVVMADGSKPSAGTIVKRTFCRIIPFNHFSFLGNSGRGWHDSISETYVVKKDLLEQRMRIHNSFDEIGQELE</sequence>
<keyword evidence="2" id="KW-1003">Cell membrane</keyword>
<dbReference type="InterPro" id="IPR010432">
    <property type="entry name" value="RDD"/>
</dbReference>
<dbReference type="RefSeq" id="WP_023570516.1">
    <property type="nucleotide sequence ID" value="NZ_AVBI01000014.1"/>
</dbReference>
<comment type="caution">
    <text evidence="8">The sequence shown here is derived from an EMBL/GenBank/DDBJ whole genome shotgun (WGS) entry which is preliminary data.</text>
</comment>
<dbReference type="PANTHER" id="PTHR36115:SF4">
    <property type="entry name" value="MEMBRANE PROTEIN"/>
    <property type="match status" value="1"/>
</dbReference>
<evidence type="ECO:0000313" key="8">
    <source>
        <dbReference type="EMBL" id="TWI12392.1"/>
    </source>
</evidence>
<dbReference type="STRING" id="1341154.FCR2A7T_13760"/>
<protein>
    <submittedName>
        <fullName evidence="8">RDD family protein</fullName>
    </submittedName>
</protein>
<feature type="domain" description="RDD" evidence="7">
    <location>
        <begin position="14"/>
        <end position="127"/>
    </location>
</feature>
<name>V6S122_9FLAO</name>
<reference evidence="8 9" key="1">
    <citation type="journal article" date="2015" name="Stand. Genomic Sci.">
        <title>Genomic Encyclopedia of Bacterial and Archaeal Type Strains, Phase III: the genomes of soil and plant-associated and newly described type strains.</title>
        <authorList>
            <person name="Whitman W.B."/>
            <person name="Woyke T."/>
            <person name="Klenk H.P."/>
            <person name="Zhou Y."/>
            <person name="Lilburn T.G."/>
            <person name="Beck B.J."/>
            <person name="De Vos P."/>
            <person name="Vandamme P."/>
            <person name="Eisen J.A."/>
            <person name="Garrity G."/>
            <person name="Hugenholtz P."/>
            <person name="Kyrpides N.C."/>
        </authorList>
    </citation>
    <scope>NUCLEOTIDE SEQUENCE [LARGE SCALE GENOMIC DNA]</scope>
    <source>
        <strain evidence="8 9">CGMCC 1.7270</strain>
    </source>
</reference>
<evidence type="ECO:0000256" key="6">
    <source>
        <dbReference type="SAM" id="Phobius"/>
    </source>
</evidence>
<organism evidence="8 9">
    <name type="scientific">Flavobacterium cauense R2A-7</name>
    <dbReference type="NCBI Taxonomy" id="1341154"/>
    <lineage>
        <taxon>Bacteria</taxon>
        <taxon>Pseudomonadati</taxon>
        <taxon>Bacteroidota</taxon>
        <taxon>Flavobacteriia</taxon>
        <taxon>Flavobacteriales</taxon>
        <taxon>Flavobacteriaceae</taxon>
        <taxon>Flavobacterium</taxon>
    </lineage>
</organism>
<evidence type="ECO:0000256" key="3">
    <source>
        <dbReference type="ARBA" id="ARBA00022692"/>
    </source>
</evidence>
<gene>
    <name evidence="8" type="ORF">IP98_01604</name>
</gene>
<feature type="transmembrane region" description="Helical" evidence="6">
    <location>
        <begin position="66"/>
        <end position="84"/>
    </location>
</feature>
<dbReference type="GO" id="GO:0005886">
    <property type="term" value="C:plasma membrane"/>
    <property type="evidence" value="ECO:0007669"/>
    <property type="project" value="UniProtKB-SubCell"/>
</dbReference>
<dbReference type="Pfam" id="PF06271">
    <property type="entry name" value="RDD"/>
    <property type="match status" value="1"/>
</dbReference>
<evidence type="ECO:0000259" key="7">
    <source>
        <dbReference type="Pfam" id="PF06271"/>
    </source>
</evidence>
<evidence type="ECO:0000256" key="4">
    <source>
        <dbReference type="ARBA" id="ARBA00022989"/>
    </source>
</evidence>
<keyword evidence="9" id="KW-1185">Reference proteome</keyword>
<feature type="transmembrane region" description="Helical" evidence="6">
    <location>
        <begin position="20"/>
        <end position="46"/>
    </location>
</feature>
<dbReference type="AlphaFoldDB" id="V6S122"/>
<dbReference type="EMBL" id="VLKQ01000006">
    <property type="protein sequence ID" value="TWI12392.1"/>
    <property type="molecule type" value="Genomic_DNA"/>
</dbReference>
<evidence type="ECO:0000256" key="1">
    <source>
        <dbReference type="ARBA" id="ARBA00004651"/>
    </source>
</evidence>
<dbReference type="OrthoDB" id="762068at2"/>
<proteinExistence type="predicted"/>
<dbReference type="PANTHER" id="PTHR36115">
    <property type="entry name" value="PROLINE-RICH ANTIGEN HOMOLOG-RELATED"/>
    <property type="match status" value="1"/>
</dbReference>
<keyword evidence="3 6" id="KW-0812">Transmembrane</keyword>
<evidence type="ECO:0000256" key="5">
    <source>
        <dbReference type="ARBA" id="ARBA00023136"/>
    </source>
</evidence>